<reference evidence="2" key="1">
    <citation type="submission" date="2020-07" db="EMBL/GenBank/DDBJ databases">
        <authorList>
            <person name="Nieuwenhuis M."/>
            <person name="Van De Peppel L.J.J."/>
        </authorList>
    </citation>
    <scope>NUCLEOTIDE SEQUENCE</scope>
    <source>
        <strain evidence="2">AP01</strain>
        <tissue evidence="2">Mycelium</tissue>
    </source>
</reference>
<name>A0A9P7G3E1_9AGAR</name>
<dbReference type="PANTHER" id="PTHR45657">
    <property type="entry name" value="CRAL-TRIO DOMAIN-CONTAINING PROTEIN YKL091C-RELATED"/>
    <property type="match status" value="1"/>
</dbReference>
<dbReference type="SMART" id="SM00516">
    <property type="entry name" value="SEC14"/>
    <property type="match status" value="1"/>
</dbReference>
<evidence type="ECO:0000313" key="3">
    <source>
        <dbReference type="Proteomes" id="UP000775547"/>
    </source>
</evidence>
<dbReference type="InterPro" id="IPR036865">
    <property type="entry name" value="CRAL-TRIO_dom_sf"/>
</dbReference>
<comment type="caution">
    <text evidence="2">The sequence shown here is derived from an EMBL/GenBank/DDBJ whole genome shotgun (WGS) entry which is preliminary data.</text>
</comment>
<proteinExistence type="predicted"/>
<keyword evidence="3" id="KW-1185">Reference proteome</keyword>
<protein>
    <recommendedName>
        <fullName evidence="1">CRAL-TRIO domain-containing protein</fullName>
    </recommendedName>
</protein>
<dbReference type="InterPro" id="IPR001251">
    <property type="entry name" value="CRAL-TRIO_dom"/>
</dbReference>
<organism evidence="2 3">
    <name type="scientific">Asterophora parasitica</name>
    <dbReference type="NCBI Taxonomy" id="117018"/>
    <lineage>
        <taxon>Eukaryota</taxon>
        <taxon>Fungi</taxon>
        <taxon>Dikarya</taxon>
        <taxon>Basidiomycota</taxon>
        <taxon>Agaricomycotina</taxon>
        <taxon>Agaricomycetes</taxon>
        <taxon>Agaricomycetidae</taxon>
        <taxon>Agaricales</taxon>
        <taxon>Tricholomatineae</taxon>
        <taxon>Lyophyllaceae</taxon>
        <taxon>Asterophora</taxon>
    </lineage>
</organism>
<dbReference type="Pfam" id="PF03765">
    <property type="entry name" value="CRAL_TRIO_N"/>
    <property type="match status" value="1"/>
</dbReference>
<evidence type="ECO:0000259" key="1">
    <source>
        <dbReference type="PROSITE" id="PS50191"/>
    </source>
</evidence>
<dbReference type="PANTHER" id="PTHR45657:SF3">
    <property type="entry name" value="TRANSPORTER, PUTATIVE (AFU_ORTHOLOGUE AFUA_5G09260)-RELATED"/>
    <property type="match status" value="1"/>
</dbReference>
<dbReference type="SUPFAM" id="SSF52087">
    <property type="entry name" value="CRAL/TRIO domain"/>
    <property type="match status" value="1"/>
</dbReference>
<dbReference type="Gene3D" id="3.40.525.10">
    <property type="entry name" value="CRAL-TRIO lipid binding domain"/>
    <property type="match status" value="1"/>
</dbReference>
<dbReference type="Proteomes" id="UP000775547">
    <property type="component" value="Unassembled WGS sequence"/>
</dbReference>
<dbReference type="InterPro" id="IPR036273">
    <property type="entry name" value="CRAL/TRIO_N_dom_sf"/>
</dbReference>
<dbReference type="SUPFAM" id="SSF46938">
    <property type="entry name" value="CRAL/TRIO N-terminal domain"/>
    <property type="match status" value="1"/>
</dbReference>
<sequence>MSATNTPSSEEFNFFAGHLGHLTASQQKALETFKANLSTAELYTPNADLINAWHDDTTLLRFLRARGFTPAPAQKQFSDAENWRKEHNVVNLYNEFDPLEFENAKRFYPRWTGRRDKHGLPLYVYRLASLAPLQKELDAVPAKRRYQRIIALYEYMTRFAFPLCSHLPHPSAATPISSTTTIIDLEGVSFGSMWQLRSHLQEASRLATANYPETLSTIAVVNSPSFFPTVWGWIKGWFDEGTRNKIHVLGKDPGPKLRDLIHAHDLPKPYGGELEWKFEDEPNLDEAAKAALKEMPQGPVIFANGAATKPTI</sequence>
<dbReference type="EMBL" id="JABCKV010000197">
    <property type="protein sequence ID" value="KAG5642306.1"/>
    <property type="molecule type" value="Genomic_DNA"/>
</dbReference>
<feature type="domain" description="CRAL-TRIO" evidence="1">
    <location>
        <begin position="100"/>
        <end position="278"/>
    </location>
</feature>
<dbReference type="PROSITE" id="PS50191">
    <property type="entry name" value="CRAL_TRIO"/>
    <property type="match status" value="1"/>
</dbReference>
<dbReference type="Gene3D" id="1.10.8.20">
    <property type="entry name" value="N-terminal domain of phosphatidylinositol transfer protein sec14p"/>
    <property type="match status" value="1"/>
</dbReference>
<gene>
    <name evidence="2" type="ORF">DXG03_003026</name>
</gene>
<accession>A0A9P7G3E1</accession>
<dbReference type="AlphaFoldDB" id="A0A9P7G3E1"/>
<dbReference type="InterPro" id="IPR011074">
    <property type="entry name" value="CRAL/TRIO_N_dom"/>
</dbReference>
<dbReference type="OrthoDB" id="30289at2759"/>
<reference evidence="2" key="2">
    <citation type="submission" date="2021-10" db="EMBL/GenBank/DDBJ databases">
        <title>Phylogenomics reveals ancestral predisposition of the termite-cultivated fungus Termitomyces towards a domesticated lifestyle.</title>
        <authorList>
            <person name="Auxier B."/>
            <person name="Grum-Grzhimaylo A."/>
            <person name="Cardenas M.E."/>
            <person name="Lodge J.D."/>
            <person name="Laessoe T."/>
            <person name="Pedersen O."/>
            <person name="Smith M.E."/>
            <person name="Kuyper T.W."/>
            <person name="Franco-Molano E.A."/>
            <person name="Baroni T.J."/>
            <person name="Aanen D.K."/>
        </authorList>
    </citation>
    <scope>NUCLEOTIDE SEQUENCE</scope>
    <source>
        <strain evidence="2">AP01</strain>
        <tissue evidence="2">Mycelium</tissue>
    </source>
</reference>
<dbReference type="SMART" id="SM01100">
    <property type="entry name" value="CRAL_TRIO_N"/>
    <property type="match status" value="1"/>
</dbReference>
<dbReference type="InterPro" id="IPR051026">
    <property type="entry name" value="PI/PC_transfer"/>
</dbReference>
<evidence type="ECO:0000313" key="2">
    <source>
        <dbReference type="EMBL" id="KAG5642306.1"/>
    </source>
</evidence>
<dbReference type="Pfam" id="PF00650">
    <property type="entry name" value="CRAL_TRIO"/>
    <property type="match status" value="1"/>
</dbReference>
<dbReference type="CDD" id="cd00170">
    <property type="entry name" value="SEC14"/>
    <property type="match status" value="1"/>
</dbReference>